<evidence type="ECO:0000313" key="2">
    <source>
        <dbReference type="EMBL" id="GJJ42420.1"/>
    </source>
</evidence>
<evidence type="ECO:0000256" key="1">
    <source>
        <dbReference type="SAM" id="MobiDB-lite"/>
    </source>
</evidence>
<dbReference type="AlphaFoldDB" id="A0ABD0BI12"/>
<sequence>MAQPDLRQYERAINLLRMVSEGTYSGPVVSSSEMEKVASSTEGLNTKILREAAAESVGKTNFSAKNKLWSVLFNVVKQCAMTLIASGLMDLASTWLGGLIGAKNLAKEANHAGDAIDDVDAHANKTIATVLSQLTVAIEKLSGHIAAIDKKEDPHGFLHCVQAGADCIDSAAKVIAITCTDRDKAIESCYAQLGASLSKECGRQDTREASGVAKGQAITVIAQAECALAGATAAAEECTQESTTPQSFVRQKNVEKEQALDVVTPAPHPDRGEKHEGMCGVLGALGVGVSLIGLSLLVGAACEWLNSIPGCEETEEAAAPARPEEPVPEPTPQPRSEEPKVSKVPLPVAEEPRGVDKQQFIAKQQECVPQGNKGVGIKKAGAW</sequence>
<comment type="caution">
    <text evidence="2">The sequence shown here is derived from an EMBL/GenBank/DDBJ whole genome shotgun (WGS) entry which is preliminary data.</text>
</comment>
<proteinExistence type="predicted"/>
<feature type="region of interest" description="Disordered" evidence="1">
    <location>
        <begin position="313"/>
        <end position="358"/>
    </location>
</feature>
<organism evidence="2 3">
    <name type="scientific">Corynebacterium ulcerans</name>
    <dbReference type="NCBI Taxonomy" id="65058"/>
    <lineage>
        <taxon>Bacteria</taxon>
        <taxon>Bacillati</taxon>
        <taxon>Actinomycetota</taxon>
        <taxon>Actinomycetes</taxon>
        <taxon>Mycobacteriales</taxon>
        <taxon>Corynebacteriaceae</taxon>
        <taxon>Corynebacterium</taxon>
    </lineage>
</organism>
<name>A0ABD0BI12_CORUL</name>
<reference evidence="2 3" key="1">
    <citation type="submission" date="2021-11" db="EMBL/GenBank/DDBJ databases">
        <title>Whole genome sequences of diphtheriae toxin producing Corynebacterium ulcerans isolates from cats in Osaka, Japan.</title>
        <authorList>
            <person name="Umeda K."/>
            <person name="Hirai Y."/>
        </authorList>
    </citation>
    <scope>NUCLEOTIDE SEQUENCE [LARGE SCALE GENOMIC DNA]</scope>
    <source>
        <strain evidence="2 3">12109B-1</strain>
    </source>
</reference>
<evidence type="ECO:0000313" key="3">
    <source>
        <dbReference type="Proteomes" id="UP001205910"/>
    </source>
</evidence>
<gene>
    <name evidence="2" type="ORF">CULCOIPH005_06090</name>
</gene>
<accession>A0ABD0BI12</accession>
<dbReference type="Proteomes" id="UP001205910">
    <property type="component" value="Unassembled WGS sequence"/>
</dbReference>
<protein>
    <submittedName>
        <fullName evidence="2">Uncharacterized protein</fullName>
    </submittedName>
</protein>
<dbReference type="EMBL" id="BQFK01000001">
    <property type="protein sequence ID" value="GJJ42420.1"/>
    <property type="molecule type" value="Genomic_DNA"/>
</dbReference>
<dbReference type="RefSeq" id="WP_014836003.1">
    <property type="nucleotide sequence ID" value="NZ_AP019662.1"/>
</dbReference>